<protein>
    <submittedName>
        <fullName evidence="1">(African queen) hypothetical protein</fullName>
    </submittedName>
</protein>
<dbReference type="Proteomes" id="UP000789524">
    <property type="component" value="Unassembled WGS sequence"/>
</dbReference>
<organism evidence="1 2">
    <name type="scientific">Danaus chrysippus</name>
    <name type="common">African queen</name>
    <dbReference type="NCBI Taxonomy" id="151541"/>
    <lineage>
        <taxon>Eukaryota</taxon>
        <taxon>Metazoa</taxon>
        <taxon>Ecdysozoa</taxon>
        <taxon>Arthropoda</taxon>
        <taxon>Hexapoda</taxon>
        <taxon>Insecta</taxon>
        <taxon>Pterygota</taxon>
        <taxon>Neoptera</taxon>
        <taxon>Endopterygota</taxon>
        <taxon>Lepidoptera</taxon>
        <taxon>Glossata</taxon>
        <taxon>Ditrysia</taxon>
        <taxon>Papilionoidea</taxon>
        <taxon>Nymphalidae</taxon>
        <taxon>Danainae</taxon>
        <taxon>Danaini</taxon>
        <taxon>Danaina</taxon>
        <taxon>Danaus</taxon>
        <taxon>Anosia</taxon>
    </lineage>
</organism>
<evidence type="ECO:0000313" key="1">
    <source>
        <dbReference type="EMBL" id="CAG9584959.1"/>
    </source>
</evidence>
<name>A0A8J2R5L1_9NEOP</name>
<accession>A0A8J2R5L1</accession>
<keyword evidence="2" id="KW-1185">Reference proteome</keyword>
<evidence type="ECO:0000313" key="2">
    <source>
        <dbReference type="Proteomes" id="UP000789524"/>
    </source>
</evidence>
<reference evidence="1" key="1">
    <citation type="submission" date="2021-09" db="EMBL/GenBank/DDBJ databases">
        <authorList>
            <person name="Martin H S."/>
        </authorList>
    </citation>
    <scope>NUCLEOTIDE SEQUENCE</scope>
</reference>
<dbReference type="AlphaFoldDB" id="A0A8J2R5L1"/>
<sequence length="66" mass="7247">MIDGQLCPRRLQVLVLVSDLEVRRSPASGVLLIIMRCLRCAAIAGNGVSPDALGRKPHLALFRRPR</sequence>
<dbReference type="EMBL" id="CAKASE010000082">
    <property type="protein sequence ID" value="CAG9584959.1"/>
    <property type="molecule type" value="Genomic_DNA"/>
</dbReference>
<comment type="caution">
    <text evidence="1">The sequence shown here is derived from an EMBL/GenBank/DDBJ whole genome shotgun (WGS) entry which is preliminary data.</text>
</comment>
<gene>
    <name evidence="1" type="ORF">DCHRY22_LOCUS15461</name>
</gene>
<proteinExistence type="predicted"/>